<dbReference type="EMBL" id="CP054856">
    <property type="protein sequence ID" value="QVM84374.1"/>
    <property type="molecule type" value="Genomic_DNA"/>
</dbReference>
<proteinExistence type="predicted"/>
<accession>A0ABX8E5S5</accession>
<evidence type="ECO:0000256" key="1">
    <source>
        <dbReference type="SAM" id="Phobius"/>
    </source>
</evidence>
<keyword evidence="1" id="KW-1133">Transmembrane helix</keyword>
<reference evidence="2 3" key="1">
    <citation type="journal article" date="2021" name="Int. J. Syst. Evol. Microbiol.">
        <title>Novosphingobium decolorationis sp. nov., an aniline blue-decolourizing bacterium isolated from East Pacific sediment.</title>
        <authorList>
            <person name="Chen X."/>
            <person name="Dong B."/>
            <person name="Chen T."/>
            <person name="Ren N."/>
            <person name="Wang J."/>
            <person name="Xu Y."/>
            <person name="Yang J."/>
            <person name="Zhu S."/>
            <person name="Chen J."/>
        </authorList>
    </citation>
    <scope>NUCLEOTIDE SEQUENCE [LARGE SCALE GENOMIC DNA]</scope>
    <source>
        <strain evidence="2 3">502str22</strain>
    </source>
</reference>
<evidence type="ECO:0000313" key="2">
    <source>
        <dbReference type="EMBL" id="QVM84374.1"/>
    </source>
</evidence>
<gene>
    <name evidence="2" type="ORF">HT578_12340</name>
</gene>
<organism evidence="2 3">
    <name type="scientific">Novosphingobium decolorationis</name>
    <dbReference type="NCBI Taxonomy" id="2698673"/>
    <lineage>
        <taxon>Bacteria</taxon>
        <taxon>Pseudomonadati</taxon>
        <taxon>Pseudomonadota</taxon>
        <taxon>Alphaproteobacteria</taxon>
        <taxon>Sphingomonadales</taxon>
        <taxon>Sphingomonadaceae</taxon>
        <taxon>Novosphingobium</taxon>
    </lineage>
</organism>
<evidence type="ECO:0000313" key="3">
    <source>
        <dbReference type="Proteomes" id="UP000677126"/>
    </source>
</evidence>
<sequence>MSEEARQIRNRRRHLAAPGGSHDRLVGFLIKALPAAIGVVAAVMILVPLSPRGEVSFLLDRNKVEVTENRLSVDDAAYSGKDDRGRAFTVTAGTAVQESAASPIVEMFDLAAQLALSDGPGKIVAPRGRYNYDEDLLDVDGPVDFAASDGYHMTANNVSVDIASKLAHGSGGVEGRVPSGTFKAETMQADLEARTVTLEGNAKLRMTPGSKLEIPQ</sequence>
<dbReference type="Proteomes" id="UP000677126">
    <property type="component" value="Chromosome"/>
</dbReference>
<protein>
    <submittedName>
        <fullName evidence="2">LPS export ABC transporter periplasmic protein LptC</fullName>
    </submittedName>
</protein>
<keyword evidence="3" id="KW-1185">Reference proteome</keyword>
<name>A0ABX8E5S5_9SPHN</name>
<feature type="transmembrane region" description="Helical" evidence="1">
    <location>
        <begin position="28"/>
        <end position="49"/>
    </location>
</feature>
<keyword evidence="1" id="KW-0472">Membrane</keyword>
<dbReference type="RefSeq" id="WP_213499811.1">
    <property type="nucleotide sequence ID" value="NZ_CP054856.1"/>
</dbReference>
<keyword evidence="1" id="KW-0812">Transmembrane</keyword>